<dbReference type="EMBL" id="FUWS01000001">
    <property type="protein sequence ID" value="SJZ36729.1"/>
    <property type="molecule type" value="Genomic_DNA"/>
</dbReference>
<evidence type="ECO:0000313" key="3">
    <source>
        <dbReference type="Proteomes" id="UP000190637"/>
    </source>
</evidence>
<sequence length="266" mass="28421">MGSGLGLPPTNVGLHHATAGYAEPPERVPIASGSGGAHPISTRHWSPHRIPEAEAGKSREATRRWIPRRGLPTCDGPRPGRMCFPGPAATGRVRPLRRREPGSTKGAEPAVLVGLRNTVLGGGDRPGMAHALPPGPQGHLRTGGRIGAPGGGCRRTVRACRRRSPGCRPRPDRRCADGVDRQLRQRPRRHPREPHRGRPLARPRRRVGPGRGVRSAGRRHPPGPAPAGAGTSRLSPREGNAPADRDGGTPPARRWTARRPPAAPRR</sequence>
<feature type="compositionally biased region" description="Basic and acidic residues" evidence="1">
    <location>
        <begin position="169"/>
        <end position="183"/>
    </location>
</feature>
<evidence type="ECO:0000256" key="1">
    <source>
        <dbReference type="SAM" id="MobiDB-lite"/>
    </source>
</evidence>
<accession>A0A1T4K2W7</accession>
<proteinExistence type="predicted"/>
<feature type="region of interest" description="Disordered" evidence="1">
    <location>
        <begin position="128"/>
        <end position="266"/>
    </location>
</feature>
<feature type="compositionally biased region" description="Basic residues" evidence="1">
    <location>
        <begin position="184"/>
        <end position="208"/>
    </location>
</feature>
<feature type="compositionally biased region" description="Basic residues" evidence="1">
    <location>
        <begin position="155"/>
        <end position="165"/>
    </location>
</feature>
<evidence type="ECO:0000313" key="2">
    <source>
        <dbReference type="EMBL" id="SJZ36729.1"/>
    </source>
</evidence>
<dbReference type="Proteomes" id="UP000190637">
    <property type="component" value="Unassembled WGS sequence"/>
</dbReference>
<protein>
    <submittedName>
        <fullName evidence="2">Uncharacterized protein</fullName>
    </submittedName>
</protein>
<keyword evidence="3" id="KW-1185">Reference proteome</keyword>
<organism evidence="2 3">
    <name type="scientific">Marinactinospora thermotolerans DSM 45154</name>
    <dbReference type="NCBI Taxonomy" id="1122192"/>
    <lineage>
        <taxon>Bacteria</taxon>
        <taxon>Bacillati</taxon>
        <taxon>Actinomycetota</taxon>
        <taxon>Actinomycetes</taxon>
        <taxon>Streptosporangiales</taxon>
        <taxon>Nocardiopsidaceae</taxon>
        <taxon>Marinactinospora</taxon>
    </lineage>
</organism>
<feature type="compositionally biased region" description="Basic and acidic residues" evidence="1">
    <location>
        <begin position="49"/>
        <end position="63"/>
    </location>
</feature>
<feature type="compositionally biased region" description="Low complexity" evidence="1">
    <location>
        <begin position="249"/>
        <end position="260"/>
    </location>
</feature>
<name>A0A1T4K2W7_9ACTN</name>
<reference evidence="2 3" key="1">
    <citation type="submission" date="2017-02" db="EMBL/GenBank/DDBJ databases">
        <authorList>
            <person name="Peterson S.W."/>
        </authorList>
    </citation>
    <scope>NUCLEOTIDE SEQUENCE [LARGE SCALE GENOMIC DNA]</scope>
    <source>
        <strain evidence="2 3">DSM 45154</strain>
    </source>
</reference>
<feature type="compositionally biased region" description="Gly residues" evidence="1">
    <location>
        <begin position="144"/>
        <end position="153"/>
    </location>
</feature>
<gene>
    <name evidence="2" type="ORF">SAMN02745673_00134</name>
</gene>
<feature type="region of interest" description="Disordered" evidence="1">
    <location>
        <begin position="23"/>
        <end position="107"/>
    </location>
</feature>
<dbReference type="AlphaFoldDB" id="A0A1T4K2W7"/>